<evidence type="ECO:0000313" key="4">
    <source>
        <dbReference type="Proteomes" id="UP000183995"/>
    </source>
</evidence>
<evidence type="ECO:0000259" key="2">
    <source>
        <dbReference type="Pfam" id="PF08486"/>
    </source>
</evidence>
<dbReference type="STRING" id="1123282.SAMN02745823_00065"/>
<sequence>MKNPAKIGLILFLASVLLVTSSTYQNAKAYTPPYTTVKVGLYYGGSALPSANLQNVAGSGSGYQFGILDQNRQFMPLGASTAETKISVLRDRNMVYDSANNCYSPGSTGSVVVGCYHIQLKNAYSTYTEAVAAAAAYPNSFVKYSSGAFYVCIGSYISADAANAAIASGGIGGSTVTSGTASTVTVVVTGTSTILFEFEYGSTYWLTIMPVSQGGEKCQTWFKGYRYYGGFQYARMDGGDVTVMNIVNVEDYTKGVIPYEMSNSWPLEALKAQAICARTYIIANLNKRTSFDVCTTEEDQVYRGVGQANATTDAAVDQTAGQYITYNGALCTTFYSSSDGGATENSENVWAQAIPYLKGVVDPYEAEIVSLASGYSWTVTYTQSDITSRLRSKGYNCGNIVDMAITQYSAVGNAYKVTLTDDAGKKFTFTKGESIRSALGVNSIRFSISGGAGSDGVYVNSGTTAITDGLSSSYAVGQSGIAGLLGQNNVYAITGTGDTVAVSPDAPQNNTGGFTITGTGRGHNVGMSQWGAYSMAKFHGMTYDQILKFYFTGVTIG</sequence>
<dbReference type="InterPro" id="IPR013486">
    <property type="entry name" value="SpoIID/LytB"/>
</dbReference>
<dbReference type="GO" id="GO:0030288">
    <property type="term" value="C:outer membrane-bounded periplasmic space"/>
    <property type="evidence" value="ECO:0007669"/>
    <property type="project" value="TreeGrafter"/>
</dbReference>
<dbReference type="Pfam" id="PF08486">
    <property type="entry name" value="SpoIID"/>
    <property type="match status" value="1"/>
</dbReference>
<proteinExistence type="predicted"/>
<dbReference type="InterPro" id="IPR051922">
    <property type="entry name" value="Bact_Sporulation_Assoc"/>
</dbReference>
<dbReference type="EMBL" id="FQXV01000001">
    <property type="protein sequence ID" value="SHH49279.1"/>
    <property type="molecule type" value="Genomic_DNA"/>
</dbReference>
<gene>
    <name evidence="3" type="ORF">SAMN02745823_00065</name>
</gene>
<dbReference type="PANTHER" id="PTHR30032">
    <property type="entry name" value="N-ACETYLMURAMOYL-L-ALANINE AMIDASE-RELATED"/>
    <property type="match status" value="1"/>
</dbReference>
<dbReference type="InterPro" id="IPR013693">
    <property type="entry name" value="SpoIID/LytB_N"/>
</dbReference>
<dbReference type="Proteomes" id="UP000183995">
    <property type="component" value="Unassembled WGS sequence"/>
</dbReference>
<feature type="domain" description="Sporulation stage II protein D amidase enhancer LytB N-terminal" evidence="2">
    <location>
        <begin position="239"/>
        <end position="326"/>
    </location>
</feature>
<organism evidence="3 4">
    <name type="scientific">Sporobacter termitidis DSM 10068</name>
    <dbReference type="NCBI Taxonomy" id="1123282"/>
    <lineage>
        <taxon>Bacteria</taxon>
        <taxon>Bacillati</taxon>
        <taxon>Bacillota</taxon>
        <taxon>Clostridia</taxon>
        <taxon>Eubacteriales</taxon>
        <taxon>Oscillospiraceae</taxon>
        <taxon>Sporobacter</taxon>
    </lineage>
</organism>
<protein>
    <submittedName>
        <fullName evidence="3">Stage II sporulation protein D</fullName>
    </submittedName>
</protein>
<dbReference type="PANTHER" id="PTHR30032:SF4">
    <property type="entry name" value="AMIDASE ENHANCER"/>
    <property type="match status" value="1"/>
</dbReference>
<keyword evidence="1" id="KW-0732">Signal</keyword>
<feature type="signal peptide" evidence="1">
    <location>
        <begin position="1"/>
        <end position="27"/>
    </location>
</feature>
<dbReference type="GO" id="GO:0030435">
    <property type="term" value="P:sporulation resulting in formation of a cellular spore"/>
    <property type="evidence" value="ECO:0007669"/>
    <property type="project" value="InterPro"/>
</dbReference>
<name>A0A1M5TEY6_9FIRM</name>
<evidence type="ECO:0000256" key="1">
    <source>
        <dbReference type="SAM" id="SignalP"/>
    </source>
</evidence>
<dbReference type="NCBIfam" id="TIGR02669">
    <property type="entry name" value="SpoIID_LytB"/>
    <property type="match status" value="1"/>
</dbReference>
<keyword evidence="4" id="KW-1185">Reference proteome</keyword>
<accession>A0A1M5TEY6</accession>
<evidence type="ECO:0000313" key="3">
    <source>
        <dbReference type="EMBL" id="SHH49279.1"/>
    </source>
</evidence>
<feature type="chain" id="PRO_5039113645" evidence="1">
    <location>
        <begin position="28"/>
        <end position="557"/>
    </location>
</feature>
<reference evidence="3 4" key="1">
    <citation type="submission" date="2016-11" db="EMBL/GenBank/DDBJ databases">
        <authorList>
            <person name="Jaros S."/>
            <person name="Januszkiewicz K."/>
            <person name="Wedrychowicz H."/>
        </authorList>
    </citation>
    <scope>NUCLEOTIDE SEQUENCE [LARGE SCALE GENOMIC DNA]</scope>
    <source>
        <strain evidence="3 4">DSM 10068</strain>
    </source>
</reference>
<dbReference type="AlphaFoldDB" id="A0A1M5TEY6"/>
<dbReference type="RefSeq" id="WP_084726123.1">
    <property type="nucleotide sequence ID" value="NZ_FQXV01000001.1"/>
</dbReference>
<dbReference type="OrthoDB" id="9794671at2"/>